<evidence type="ECO:0000313" key="3">
    <source>
        <dbReference type="EMBL" id="SUU00215.1"/>
    </source>
</evidence>
<reference evidence="3 4" key="1">
    <citation type="submission" date="2018-06" db="EMBL/GenBank/DDBJ databases">
        <authorList>
            <consortium name="Pathogen Informatics"/>
            <person name="Doyle S."/>
        </authorList>
    </citation>
    <scope>NUCLEOTIDE SEQUENCE [LARGE SCALE GENOMIC DNA]</scope>
    <source>
        <strain evidence="3 4">NCTC10308</strain>
    </source>
</reference>
<dbReference type="EMBL" id="UFRV01000006">
    <property type="protein sequence ID" value="SUU00215.1"/>
    <property type="molecule type" value="Genomic_DNA"/>
</dbReference>
<evidence type="ECO:0000313" key="5">
    <source>
        <dbReference type="Proteomes" id="UP000595107"/>
    </source>
</evidence>
<dbReference type="RefSeq" id="WP_004692342.1">
    <property type="nucleotide sequence ID" value="NZ_BBTB01000004.1"/>
</dbReference>
<dbReference type="AlphaFoldDB" id="A0A380U986"/>
<evidence type="ECO:0000313" key="2">
    <source>
        <dbReference type="EMBL" id="QPS03332.1"/>
    </source>
</evidence>
<sequence>MIKKIKSIGNLAVFKGFEWDANVRNNGGAADTFKDINIIYGRNYSGKTSLSRIIRALEMGRISDKYNNPEFCVKFSDKEVTQNNLTSHGKKIRVFNEDFIKENLKFIVHQDDDIRSFAILGENNNIVEAEIQTIEDELGKKEQGQETGLYAKRVQAISSYNDAKIVWDNAKRALDKQLSDKATDRKIGIKYQSERFGDQNYNVQKLSNDIRDVLSESYKELSLEEIEQFTKLSLEKALDDYSIIDLPKIRLSNFVEKTDNLVTKKISSSNKIEELVKNAILNRWVNEGRSYHKDKLSNCAFCGTFISEERWKELDQHFDKESKILEDDIDSLIKDIESEKKSFSLLKIDKSKFYSKFHKRLDIIQTELEEIIREYDLILDGLIDQLKERKANILNEKDFINPNKNVEKLQVIWTSYLNIKKESTEFSKKLLSEQKNAKDKLRLNEVSNFLEIIKYQDQGTNIEALRVKVVENENKKISMDEIIRQKEQLIKTKKAELLDEEKGADKVNELLKNFFGHHYLSLQPITNESGVRFEVIRDDKKAYHLSEGECSLLAFCYFMAKLDDIDTKGSKPIVWIDDPISSLDSNHIFFIYSLINEKIVNNHIFGQLFISTHNLDFLKYLKKVDGKFLNASGKTQNYQKEYFLIARVNDTSKISIMPKYLKEYVTEFNYLFHQLYKCSVIEVIDDSNYITFYNFGNNARKFFEIYLYYKYPDKGMTEETLNLFFDGDNIPALLTDRINNEYSHLCGVFERGSSPVEVPEMQIAAKRIITKLSADREQFIGLLKSVGEDTSNISSTSEV</sequence>
<accession>A0A380U986</accession>
<dbReference type="InterPro" id="IPR027417">
    <property type="entry name" value="P-loop_NTPase"/>
</dbReference>
<dbReference type="Proteomes" id="UP000595107">
    <property type="component" value="Chromosome"/>
</dbReference>
<dbReference type="SUPFAM" id="SSF52540">
    <property type="entry name" value="P-loop containing nucleoside triphosphate hydrolases"/>
    <property type="match status" value="1"/>
</dbReference>
<name>A0A380U986_ACIJO</name>
<gene>
    <name evidence="2" type="ORF">I6G67_14145</name>
    <name evidence="3" type="ORF">NCTC10308_03494</name>
</gene>
<evidence type="ECO:0000259" key="1">
    <source>
        <dbReference type="Pfam" id="PF13166"/>
    </source>
</evidence>
<reference evidence="2 5" key="2">
    <citation type="submission" date="2020-12" db="EMBL/GenBank/DDBJ databases">
        <title>FDA dAtabase for Regulatory Grade micrObial Sequences (FDA-ARGOS): Supporting development and validation of Infectious Disease Dx tests.</title>
        <authorList>
            <person name="Sproer C."/>
            <person name="Gronow S."/>
            <person name="Severitt S."/>
            <person name="Schroder I."/>
            <person name="Tallon L."/>
            <person name="Sadzewicz L."/>
            <person name="Zhao X."/>
            <person name="Boylan J."/>
            <person name="Ott S."/>
            <person name="Bowen H."/>
            <person name="Vavikolanu K."/>
            <person name="Mehta A."/>
            <person name="Aluvathingal J."/>
            <person name="Nadendla S."/>
            <person name="Lowell S."/>
            <person name="Myers T."/>
            <person name="Yan Y."/>
            <person name="Sichtig H."/>
        </authorList>
    </citation>
    <scope>NUCLEOTIDE SEQUENCE [LARGE SCALE GENOMIC DNA]</scope>
    <source>
        <strain evidence="2 5">FDAARGOS_910</strain>
    </source>
</reference>
<dbReference type="EMBL" id="CP065666">
    <property type="protein sequence ID" value="QPS03332.1"/>
    <property type="molecule type" value="Genomic_DNA"/>
</dbReference>
<proteinExistence type="predicted"/>
<dbReference type="Gene3D" id="3.40.50.300">
    <property type="entry name" value="P-loop containing nucleotide triphosphate hydrolases"/>
    <property type="match status" value="1"/>
</dbReference>
<evidence type="ECO:0000313" key="4">
    <source>
        <dbReference type="Proteomes" id="UP000254227"/>
    </source>
</evidence>
<dbReference type="Proteomes" id="UP000254227">
    <property type="component" value="Unassembled WGS sequence"/>
</dbReference>
<dbReference type="InterPro" id="IPR026866">
    <property type="entry name" value="CR006_AAA"/>
</dbReference>
<dbReference type="Pfam" id="PF13166">
    <property type="entry name" value="AAA_13"/>
    <property type="match status" value="1"/>
</dbReference>
<feature type="domain" description="Protein CR006 P-loop" evidence="1">
    <location>
        <begin position="26"/>
        <end position="768"/>
    </location>
</feature>
<organism evidence="3 4">
    <name type="scientific">Acinetobacter johnsonii</name>
    <dbReference type="NCBI Taxonomy" id="40214"/>
    <lineage>
        <taxon>Bacteria</taxon>
        <taxon>Pseudomonadati</taxon>
        <taxon>Pseudomonadota</taxon>
        <taxon>Gammaproteobacteria</taxon>
        <taxon>Moraxellales</taxon>
        <taxon>Moraxellaceae</taxon>
        <taxon>Acinetobacter</taxon>
    </lineage>
</organism>
<protein>
    <submittedName>
        <fullName evidence="2">AAA family ATPase</fullName>
    </submittedName>
    <submittedName>
        <fullName evidence="3">Uncharacterized protein conserved in bacteria</fullName>
    </submittedName>
</protein>